<dbReference type="PANTHER" id="PTHR33223">
    <property type="entry name" value="CCHC-TYPE DOMAIN-CONTAINING PROTEIN"/>
    <property type="match status" value="1"/>
</dbReference>
<feature type="region of interest" description="Disordered" evidence="1">
    <location>
        <begin position="199"/>
        <end position="225"/>
    </location>
</feature>
<reference evidence="3" key="1">
    <citation type="submission" date="2023-07" db="EMBL/GenBank/DDBJ databases">
        <title>draft genome sequence of fig (Ficus carica).</title>
        <authorList>
            <person name="Takahashi T."/>
            <person name="Nishimura K."/>
        </authorList>
    </citation>
    <scope>NUCLEOTIDE SEQUENCE</scope>
</reference>
<dbReference type="PANTHER" id="PTHR33223:SF10">
    <property type="entry name" value="AMINOTRANSFERASE-LIKE PLANT MOBILE DOMAIN-CONTAINING PROTEIN"/>
    <property type="match status" value="1"/>
</dbReference>
<keyword evidence="4" id="KW-1185">Reference proteome</keyword>
<feature type="domain" description="Retrotransposon gag" evidence="2">
    <location>
        <begin position="38"/>
        <end position="117"/>
    </location>
</feature>
<dbReference type="EMBL" id="BTGU01000042">
    <property type="protein sequence ID" value="GMN52480.1"/>
    <property type="molecule type" value="Genomic_DNA"/>
</dbReference>
<dbReference type="AlphaFoldDB" id="A0AA88DC20"/>
<evidence type="ECO:0000259" key="2">
    <source>
        <dbReference type="Pfam" id="PF03732"/>
    </source>
</evidence>
<proteinExistence type="predicted"/>
<comment type="caution">
    <text evidence="3">The sequence shown here is derived from an EMBL/GenBank/DDBJ whole genome shotgun (WGS) entry which is preliminary data.</text>
</comment>
<dbReference type="Proteomes" id="UP001187192">
    <property type="component" value="Unassembled WGS sequence"/>
</dbReference>
<feature type="compositionally biased region" description="Polar residues" evidence="1">
    <location>
        <begin position="120"/>
        <end position="130"/>
    </location>
</feature>
<evidence type="ECO:0000313" key="4">
    <source>
        <dbReference type="Proteomes" id="UP001187192"/>
    </source>
</evidence>
<protein>
    <recommendedName>
        <fullName evidence="2">Retrotransposon gag domain-containing protein</fullName>
    </recommendedName>
</protein>
<feature type="compositionally biased region" description="Basic and acidic residues" evidence="1">
    <location>
        <begin position="131"/>
        <end position="162"/>
    </location>
</feature>
<organism evidence="3 4">
    <name type="scientific">Ficus carica</name>
    <name type="common">Common fig</name>
    <dbReference type="NCBI Taxonomy" id="3494"/>
    <lineage>
        <taxon>Eukaryota</taxon>
        <taxon>Viridiplantae</taxon>
        <taxon>Streptophyta</taxon>
        <taxon>Embryophyta</taxon>
        <taxon>Tracheophyta</taxon>
        <taxon>Spermatophyta</taxon>
        <taxon>Magnoliopsida</taxon>
        <taxon>eudicotyledons</taxon>
        <taxon>Gunneridae</taxon>
        <taxon>Pentapetalae</taxon>
        <taxon>rosids</taxon>
        <taxon>fabids</taxon>
        <taxon>Rosales</taxon>
        <taxon>Moraceae</taxon>
        <taxon>Ficeae</taxon>
        <taxon>Ficus</taxon>
    </lineage>
</organism>
<accession>A0AA88DC20</accession>
<name>A0AA88DC20_FICCA</name>
<evidence type="ECO:0000313" key="3">
    <source>
        <dbReference type="EMBL" id="GMN52480.1"/>
    </source>
</evidence>
<evidence type="ECO:0000256" key="1">
    <source>
        <dbReference type="SAM" id="MobiDB-lite"/>
    </source>
</evidence>
<dbReference type="InterPro" id="IPR005162">
    <property type="entry name" value="Retrotrans_gag_dom"/>
</dbReference>
<feature type="region of interest" description="Disordered" evidence="1">
    <location>
        <begin position="118"/>
        <end position="179"/>
    </location>
</feature>
<gene>
    <name evidence="3" type="ORF">TIFTF001_021628</name>
</gene>
<sequence>MPSMASYDGTTGADEHLENYQAYMLIQNANETALCKSFCLTLTRAARQWYQRLAPRLIGCFKQLANAFATAFLGSRTRKLEASHRFGIKQGEAETLKKYLERFDKIVVQLESCSDDTLRARSSSPKATPTSRKEAIEKSIRSEPTREGKGRGRRCQDRDCSRSENTGGEVSPIHPAGHNHRARFESGVWSGTTPGCTANLSRSYSKKPKQVRQLPQGHGPRHEGLHTALRPDRAIDPMTATCGSLWKE</sequence>
<dbReference type="Pfam" id="PF03732">
    <property type="entry name" value="Retrotrans_gag"/>
    <property type="match status" value="1"/>
</dbReference>